<evidence type="ECO:0000259" key="2">
    <source>
        <dbReference type="PROSITE" id="PS50887"/>
    </source>
</evidence>
<reference evidence="3 4" key="1">
    <citation type="submission" date="2018-10" db="EMBL/GenBank/DDBJ databases">
        <title>Lactobacillus sp. R7 and Lactobacillus sp. R19 isolated from fermented mustard green product of Taiwan.</title>
        <authorList>
            <person name="Lin S.-T."/>
        </authorList>
    </citation>
    <scope>NUCLEOTIDE SEQUENCE [LARGE SCALE GENOMIC DNA]</scope>
    <source>
        <strain evidence="3 4">BCRC 81127</strain>
    </source>
</reference>
<dbReference type="NCBIfam" id="TIGR00254">
    <property type="entry name" value="GGDEF"/>
    <property type="match status" value="1"/>
</dbReference>
<keyword evidence="1" id="KW-1133">Transmembrane helix</keyword>
<name>A0A4Z0JJH9_9LACO</name>
<gene>
    <name evidence="3" type="ORF">EGT49_07325</name>
</gene>
<dbReference type="CDD" id="cd01949">
    <property type="entry name" value="GGDEF"/>
    <property type="match status" value="1"/>
</dbReference>
<sequence length="376" mass="43807">MLTGFFVNQAPLVTSLFFIMGAFIVFQIFFSGAKRIALKINENIDIYYLRAILGIIYILLVLFIMQSFVRDETRPWVYVNFQLISLLFYTGILSVPFKVHFFTPIVLAFMLFNSALTSWQSWLLAIILIAFYYSLNYIKNNTKDKFPFFKGFLAATFYGIAYWIVTSLKFPFDTKVLIQQIIYYIILELFTLGYIAMLYSDLESRAALFRKATHDKLTTAYNYDAFDIALRALFKKHLVYHQKFTMVMFDIDHFKQVNDTYGHLAGDKVLQEVVDIVRTVLKNNDRKLKLYRTGGEEFNIIFPNYELVDTKQIVDEIFQAVNHSEVVFDQNHIKVTISVGVSEANHEDTSINDFYSRVDKALYKSKRSGRMAITVI</sequence>
<evidence type="ECO:0000256" key="1">
    <source>
        <dbReference type="SAM" id="Phobius"/>
    </source>
</evidence>
<keyword evidence="1" id="KW-0812">Transmembrane</keyword>
<dbReference type="PANTHER" id="PTHR45138:SF9">
    <property type="entry name" value="DIGUANYLATE CYCLASE DGCM-RELATED"/>
    <property type="match status" value="1"/>
</dbReference>
<feature type="transmembrane region" description="Helical" evidence="1">
    <location>
        <begin position="122"/>
        <end position="138"/>
    </location>
</feature>
<dbReference type="FunFam" id="3.30.70.270:FF:000001">
    <property type="entry name" value="Diguanylate cyclase domain protein"/>
    <property type="match status" value="1"/>
</dbReference>
<feature type="transmembrane region" description="Helical" evidence="1">
    <location>
        <begin position="51"/>
        <end position="69"/>
    </location>
</feature>
<keyword evidence="4" id="KW-1185">Reference proteome</keyword>
<comment type="caution">
    <text evidence="3">The sequence shown here is derived from an EMBL/GenBank/DDBJ whole genome shotgun (WGS) entry which is preliminary data.</text>
</comment>
<dbReference type="GO" id="GO:1902201">
    <property type="term" value="P:negative regulation of bacterial-type flagellum-dependent cell motility"/>
    <property type="evidence" value="ECO:0007669"/>
    <property type="project" value="TreeGrafter"/>
</dbReference>
<dbReference type="PANTHER" id="PTHR45138">
    <property type="entry name" value="REGULATORY COMPONENTS OF SENSORY TRANSDUCTION SYSTEM"/>
    <property type="match status" value="1"/>
</dbReference>
<feature type="transmembrane region" description="Helical" evidence="1">
    <location>
        <begin position="147"/>
        <end position="165"/>
    </location>
</feature>
<dbReference type="Proteomes" id="UP000298021">
    <property type="component" value="Unassembled WGS sequence"/>
</dbReference>
<feature type="transmembrane region" description="Helical" evidence="1">
    <location>
        <begin position="12"/>
        <end position="30"/>
    </location>
</feature>
<dbReference type="Gene3D" id="3.30.70.270">
    <property type="match status" value="1"/>
</dbReference>
<keyword evidence="1" id="KW-0472">Membrane</keyword>
<dbReference type="GO" id="GO:0052621">
    <property type="term" value="F:diguanylate cyclase activity"/>
    <property type="evidence" value="ECO:0007669"/>
    <property type="project" value="TreeGrafter"/>
</dbReference>
<dbReference type="SMART" id="SM00267">
    <property type="entry name" value="GGDEF"/>
    <property type="match status" value="1"/>
</dbReference>
<dbReference type="EMBL" id="RKLY01000016">
    <property type="protein sequence ID" value="TGD22992.1"/>
    <property type="molecule type" value="Genomic_DNA"/>
</dbReference>
<dbReference type="InterPro" id="IPR043128">
    <property type="entry name" value="Rev_trsase/Diguanyl_cyclase"/>
</dbReference>
<dbReference type="InterPro" id="IPR029787">
    <property type="entry name" value="Nucleotide_cyclase"/>
</dbReference>
<dbReference type="AlphaFoldDB" id="A0A4Z0JJH9"/>
<evidence type="ECO:0000313" key="3">
    <source>
        <dbReference type="EMBL" id="TGD22992.1"/>
    </source>
</evidence>
<dbReference type="GO" id="GO:0043709">
    <property type="term" value="P:cell adhesion involved in single-species biofilm formation"/>
    <property type="evidence" value="ECO:0007669"/>
    <property type="project" value="TreeGrafter"/>
</dbReference>
<feature type="domain" description="GGDEF" evidence="2">
    <location>
        <begin position="242"/>
        <end position="376"/>
    </location>
</feature>
<evidence type="ECO:0000313" key="4">
    <source>
        <dbReference type="Proteomes" id="UP000298021"/>
    </source>
</evidence>
<dbReference type="GO" id="GO:0005886">
    <property type="term" value="C:plasma membrane"/>
    <property type="evidence" value="ECO:0007669"/>
    <property type="project" value="TreeGrafter"/>
</dbReference>
<dbReference type="SUPFAM" id="SSF55073">
    <property type="entry name" value="Nucleotide cyclase"/>
    <property type="match status" value="1"/>
</dbReference>
<dbReference type="InterPro" id="IPR050469">
    <property type="entry name" value="Diguanylate_Cyclase"/>
</dbReference>
<dbReference type="InterPro" id="IPR000160">
    <property type="entry name" value="GGDEF_dom"/>
</dbReference>
<dbReference type="Pfam" id="PF00990">
    <property type="entry name" value="GGDEF"/>
    <property type="match status" value="1"/>
</dbReference>
<dbReference type="PROSITE" id="PS50887">
    <property type="entry name" value="GGDEF"/>
    <property type="match status" value="1"/>
</dbReference>
<dbReference type="OrthoDB" id="9759607at2"/>
<protein>
    <submittedName>
        <fullName evidence="3">GGDEF domain-containing protein</fullName>
    </submittedName>
</protein>
<feature type="transmembrane region" description="Helical" evidence="1">
    <location>
        <begin position="75"/>
        <end position="92"/>
    </location>
</feature>
<feature type="transmembrane region" description="Helical" evidence="1">
    <location>
        <begin position="177"/>
        <end position="200"/>
    </location>
</feature>
<organism evidence="3 4">
    <name type="scientific">Companilactobacillus suantsaicola</name>
    <dbReference type="NCBI Taxonomy" id="2487723"/>
    <lineage>
        <taxon>Bacteria</taxon>
        <taxon>Bacillati</taxon>
        <taxon>Bacillota</taxon>
        <taxon>Bacilli</taxon>
        <taxon>Lactobacillales</taxon>
        <taxon>Lactobacillaceae</taxon>
        <taxon>Companilactobacillus</taxon>
    </lineage>
</organism>
<accession>A0A4Z0JJH9</accession>
<proteinExistence type="predicted"/>
<dbReference type="RefSeq" id="WP_135372961.1">
    <property type="nucleotide sequence ID" value="NZ_RKLY01000016.1"/>
</dbReference>